<evidence type="ECO:0000256" key="1">
    <source>
        <dbReference type="ARBA" id="ARBA00022729"/>
    </source>
</evidence>
<dbReference type="Gene3D" id="1.50.10.100">
    <property type="entry name" value="Chondroitin AC/alginate lyase"/>
    <property type="match status" value="1"/>
</dbReference>
<feature type="domain" description="Alginate lyase" evidence="4">
    <location>
        <begin position="88"/>
        <end position="222"/>
    </location>
</feature>
<dbReference type="SUPFAM" id="SSF48230">
    <property type="entry name" value="Chondroitin AC/alginate lyase"/>
    <property type="match status" value="1"/>
</dbReference>
<keyword evidence="1 3" id="KW-0732">Signal</keyword>
<dbReference type="Proteomes" id="UP000887540">
    <property type="component" value="Unplaced"/>
</dbReference>
<evidence type="ECO:0000256" key="2">
    <source>
        <dbReference type="ARBA" id="ARBA00023239"/>
    </source>
</evidence>
<evidence type="ECO:0000259" key="4">
    <source>
        <dbReference type="Pfam" id="PF05426"/>
    </source>
</evidence>
<evidence type="ECO:0000256" key="3">
    <source>
        <dbReference type="SAM" id="SignalP"/>
    </source>
</evidence>
<feature type="chain" id="PRO_5037091381" evidence="3">
    <location>
        <begin position="23"/>
        <end position="231"/>
    </location>
</feature>
<protein>
    <submittedName>
        <fullName evidence="6">Alginate lyase domain-containing protein</fullName>
    </submittedName>
</protein>
<dbReference type="Pfam" id="PF05426">
    <property type="entry name" value="Alginate_lyase"/>
    <property type="match status" value="1"/>
</dbReference>
<feature type="signal peptide" evidence="3">
    <location>
        <begin position="1"/>
        <end position="22"/>
    </location>
</feature>
<organism evidence="5 6">
    <name type="scientific">Acrobeloides nanus</name>
    <dbReference type="NCBI Taxonomy" id="290746"/>
    <lineage>
        <taxon>Eukaryota</taxon>
        <taxon>Metazoa</taxon>
        <taxon>Ecdysozoa</taxon>
        <taxon>Nematoda</taxon>
        <taxon>Chromadorea</taxon>
        <taxon>Rhabditida</taxon>
        <taxon>Tylenchina</taxon>
        <taxon>Cephalobomorpha</taxon>
        <taxon>Cephaloboidea</taxon>
        <taxon>Cephalobidae</taxon>
        <taxon>Acrobeloides</taxon>
    </lineage>
</organism>
<keyword evidence="5" id="KW-1185">Reference proteome</keyword>
<evidence type="ECO:0000313" key="5">
    <source>
        <dbReference type="Proteomes" id="UP000887540"/>
    </source>
</evidence>
<evidence type="ECO:0000313" key="6">
    <source>
        <dbReference type="WBParaSite" id="ACRNAN_scaffold8238.g13883.t1"/>
    </source>
</evidence>
<keyword evidence="2" id="KW-0456">Lyase</keyword>
<accession>A0A914EHW9</accession>
<reference evidence="6" key="1">
    <citation type="submission" date="2022-11" db="UniProtKB">
        <authorList>
            <consortium name="WormBaseParasite"/>
        </authorList>
    </citation>
    <scope>IDENTIFICATION</scope>
</reference>
<dbReference type="InterPro" id="IPR008397">
    <property type="entry name" value="Alginate_lyase_dom"/>
</dbReference>
<name>A0A914EHW9_9BILA</name>
<dbReference type="AlphaFoldDB" id="A0A914EHW9"/>
<dbReference type="InterPro" id="IPR008929">
    <property type="entry name" value="Chondroitin_lyas"/>
</dbReference>
<proteinExistence type="predicted"/>
<dbReference type="WBParaSite" id="ACRNAN_scaffold8238.g13883.t1">
    <property type="protein sequence ID" value="ACRNAN_scaffold8238.g13883.t1"/>
    <property type="gene ID" value="ACRNAN_scaffold8238.g13883"/>
</dbReference>
<sequence>MGHGNMLQHLILSLMLWTSSYGGFVHPGLLNSQADFNRMAQKVAAKQSPWIDSYNALISNGHANPTWNPAPQAWAERGSGCNDNSIYVQNDAAAAYQQALVYKVTGNTTYANNAVRILNAWAYTLKGIGCNASSSWDFQLMAGIQGYQFANAGEMMRNYSGWNATAFANFQSWMVKVWYPVCYYPFASQVYANWDLICIAQHMSIGVLADNQTLFNDAVNYFVTWARFSSI</sequence>
<dbReference type="GO" id="GO:0016829">
    <property type="term" value="F:lyase activity"/>
    <property type="evidence" value="ECO:0007669"/>
    <property type="project" value="UniProtKB-KW"/>
</dbReference>